<dbReference type="AlphaFoldDB" id="A0AAV7NAL2"/>
<reference evidence="1" key="1">
    <citation type="journal article" date="2022" name="bioRxiv">
        <title>Sequencing and chromosome-scale assembly of the giantPleurodeles waltlgenome.</title>
        <authorList>
            <person name="Brown T."/>
            <person name="Elewa A."/>
            <person name="Iarovenko S."/>
            <person name="Subramanian E."/>
            <person name="Araus A.J."/>
            <person name="Petzold A."/>
            <person name="Susuki M."/>
            <person name="Suzuki K.-i.T."/>
            <person name="Hayashi T."/>
            <person name="Toyoda A."/>
            <person name="Oliveira C."/>
            <person name="Osipova E."/>
            <person name="Leigh N.D."/>
            <person name="Simon A."/>
            <person name="Yun M.H."/>
        </authorList>
    </citation>
    <scope>NUCLEOTIDE SEQUENCE</scope>
    <source>
        <strain evidence="1">20211129_DDA</strain>
        <tissue evidence="1">Liver</tissue>
    </source>
</reference>
<dbReference type="EMBL" id="JANPWB010000012">
    <property type="protein sequence ID" value="KAJ1112209.1"/>
    <property type="molecule type" value="Genomic_DNA"/>
</dbReference>
<proteinExistence type="predicted"/>
<protein>
    <submittedName>
        <fullName evidence="1">Uncharacterized protein</fullName>
    </submittedName>
</protein>
<evidence type="ECO:0000313" key="2">
    <source>
        <dbReference type="Proteomes" id="UP001066276"/>
    </source>
</evidence>
<comment type="caution">
    <text evidence="1">The sequence shown here is derived from an EMBL/GenBank/DDBJ whole genome shotgun (WGS) entry which is preliminary data.</text>
</comment>
<accession>A0AAV7NAL2</accession>
<name>A0AAV7NAL2_PLEWA</name>
<gene>
    <name evidence="1" type="ORF">NDU88_000477</name>
</gene>
<organism evidence="1 2">
    <name type="scientific">Pleurodeles waltl</name>
    <name type="common">Iberian ribbed newt</name>
    <dbReference type="NCBI Taxonomy" id="8319"/>
    <lineage>
        <taxon>Eukaryota</taxon>
        <taxon>Metazoa</taxon>
        <taxon>Chordata</taxon>
        <taxon>Craniata</taxon>
        <taxon>Vertebrata</taxon>
        <taxon>Euteleostomi</taxon>
        <taxon>Amphibia</taxon>
        <taxon>Batrachia</taxon>
        <taxon>Caudata</taxon>
        <taxon>Salamandroidea</taxon>
        <taxon>Salamandridae</taxon>
        <taxon>Pleurodelinae</taxon>
        <taxon>Pleurodeles</taxon>
    </lineage>
</organism>
<sequence length="82" mass="9199">MSEEIVDDECCMIAAVEVDQVCVCSESEWKKKLAEDNDLCAVMSVAALRPGFRAVARRQMGRAPNGLRWLSRYPCPVALRRP</sequence>
<keyword evidence="2" id="KW-1185">Reference proteome</keyword>
<evidence type="ECO:0000313" key="1">
    <source>
        <dbReference type="EMBL" id="KAJ1112209.1"/>
    </source>
</evidence>
<dbReference type="Proteomes" id="UP001066276">
    <property type="component" value="Chromosome 8"/>
</dbReference>